<evidence type="ECO:0000259" key="8">
    <source>
        <dbReference type="PROSITE" id="PS50821"/>
    </source>
</evidence>
<evidence type="ECO:0000313" key="10">
    <source>
        <dbReference type="EMBL" id="GAV90489.1"/>
    </source>
</evidence>
<dbReference type="Gene3D" id="2.170.260.10">
    <property type="entry name" value="paz domain"/>
    <property type="match status" value="1"/>
</dbReference>
<dbReference type="GO" id="GO:0031047">
    <property type="term" value="P:regulatory ncRNA-mediated gene silencing"/>
    <property type="evidence" value="ECO:0007669"/>
    <property type="project" value="UniProtKB-KW"/>
</dbReference>
<organism evidence="10 11">
    <name type="scientific">Cephalotus follicularis</name>
    <name type="common">Albany pitcher plant</name>
    <dbReference type="NCBI Taxonomy" id="3775"/>
    <lineage>
        <taxon>Eukaryota</taxon>
        <taxon>Viridiplantae</taxon>
        <taxon>Streptophyta</taxon>
        <taxon>Embryophyta</taxon>
        <taxon>Tracheophyta</taxon>
        <taxon>Spermatophyta</taxon>
        <taxon>Magnoliopsida</taxon>
        <taxon>eudicotyledons</taxon>
        <taxon>Gunneridae</taxon>
        <taxon>Pentapetalae</taxon>
        <taxon>rosids</taxon>
        <taxon>fabids</taxon>
        <taxon>Oxalidales</taxon>
        <taxon>Cephalotaceae</taxon>
        <taxon>Cephalotus</taxon>
    </lineage>
</organism>
<evidence type="ECO:0000313" key="11">
    <source>
        <dbReference type="Proteomes" id="UP000187406"/>
    </source>
</evidence>
<dbReference type="Pfam" id="PF16488">
    <property type="entry name" value="ArgoL2"/>
    <property type="match status" value="1"/>
</dbReference>
<evidence type="ECO:0000256" key="6">
    <source>
        <dbReference type="ARBA" id="ARBA00023274"/>
    </source>
</evidence>
<accession>A0A1Q3DDJ1</accession>
<dbReference type="SMART" id="SM01163">
    <property type="entry name" value="DUF1785"/>
    <property type="match status" value="1"/>
</dbReference>
<keyword evidence="4" id="KW-0694">RNA-binding</keyword>
<keyword evidence="5" id="KW-0943">RNA-mediated gene silencing</keyword>
<dbReference type="Gene3D" id="3.40.50.2300">
    <property type="match status" value="1"/>
</dbReference>
<dbReference type="GO" id="GO:0003723">
    <property type="term" value="F:RNA binding"/>
    <property type="evidence" value="ECO:0007669"/>
    <property type="project" value="UniProtKB-KW"/>
</dbReference>
<dbReference type="InterPro" id="IPR032472">
    <property type="entry name" value="ArgoL2"/>
</dbReference>
<sequence>MERGGYRGRAGGGGDRRQGQVGPIARGGGRGGHGSGGVRGRGWRGPTGSRGPTSPTAVTLHSQRSSSLPVSEPVIPAMQSLTLSENLPENLAKLLPLKRPDSGGTYTIQNLRLHANFFAVEYSPTRMIWQYDFDIKPKLPPEHGQPVMKLPKSILSIIRNNLSSNHPKEFPLTMTAHDGRKNIFSAIPLQPGEFKVVLSEEDDRKAHSYICTLNLVSELSYCKLSEYLSGSVLPIPRDILQGLDVVMKENPTRQMICAGRRFFTTKLDRRDDLGHGIIASRGFRHSLKPTSQCLALCLDHSVLAFRKPIPVIKFLEEHIDGFNTNNFDAFREKVDNALKRLKVALTHRVTKMKFTIAGLTEKNTRYLSFVVQDSEGIASPRDVSLVDYYREKYSKDIEYKDIPCLELGKNGRKNQVPMEFCILAEGQRYPKEDLDRNAAKNLKDMSLVPPKVRQNMICNMVRDRDGPCGGEIAHNFGIRVSMNMTRVTGRVLRPPEIKVSTSSGEVMRITVDKQKCNWNFIKRSVVEGKSVGRWAVLDFSSSSGRFSLNPDQFIPAFMDRCRSLRIHLGEPLVYKPTTMNKLSNVDTIRELLDWINEWTYKNSEGRLQILVCVMAREDEGYKYLKWYSETILGMMTQCCLSPSANKVNDQYLLNLALKINAKLGGSNFELMSGLPHFGGEGHAMFIGADVNHPGPLNTTSPSMAAVVASMNWPAVNHYAARIHPQDHRKEKIVKFADMCLELLKAYVQLNKVKPGRVVIFRDGVSESQFDMLLNEELVDLKRAFRAMNYSPTITLIVAQKRHQTRLFPEGERDGGSTGNVPPGTVVDTGITHHSDFDFYLCSHYGSIGTSKPTHYQVLWDDHEFTSNGLQQLIYDLCFTYARCTKSVSLVPPVYYADLVAYRGQHYHQAVIAGQSAASAASSSSSLVSSFNEQLYRLHPDLENSMFFV</sequence>
<gene>
    <name evidence="10" type="ORF">CFOL_v3_33898</name>
</gene>
<feature type="domain" description="Piwi" evidence="9">
    <location>
        <begin position="609"/>
        <end position="908"/>
    </location>
</feature>
<reference evidence="11" key="1">
    <citation type="submission" date="2016-04" db="EMBL/GenBank/DDBJ databases">
        <title>Cephalotus genome sequencing.</title>
        <authorList>
            <person name="Fukushima K."/>
            <person name="Hasebe M."/>
            <person name="Fang X."/>
        </authorList>
    </citation>
    <scope>NUCLEOTIDE SEQUENCE [LARGE SCALE GENOMIC DNA]</scope>
    <source>
        <strain evidence="11">cv. St1</strain>
    </source>
</reference>
<keyword evidence="11" id="KW-1185">Reference proteome</keyword>
<dbReference type="AlphaFoldDB" id="A0A1Q3DDJ1"/>
<dbReference type="Pfam" id="PF02170">
    <property type="entry name" value="PAZ"/>
    <property type="match status" value="1"/>
</dbReference>
<dbReference type="STRING" id="3775.A0A1Q3DDJ1"/>
<keyword evidence="2" id="KW-0678">Repressor</keyword>
<dbReference type="GO" id="GO:1990904">
    <property type="term" value="C:ribonucleoprotein complex"/>
    <property type="evidence" value="ECO:0007669"/>
    <property type="project" value="UniProtKB-KW"/>
</dbReference>
<dbReference type="FunCoup" id="A0A1Q3DDJ1">
    <property type="interactions" value="197"/>
</dbReference>
<dbReference type="OrthoDB" id="10252740at2759"/>
<dbReference type="SUPFAM" id="SSF53098">
    <property type="entry name" value="Ribonuclease H-like"/>
    <property type="match status" value="1"/>
</dbReference>
<evidence type="ECO:0000256" key="2">
    <source>
        <dbReference type="ARBA" id="ARBA00022491"/>
    </source>
</evidence>
<dbReference type="GO" id="GO:0051607">
    <property type="term" value="P:defense response to virus"/>
    <property type="evidence" value="ECO:0007669"/>
    <property type="project" value="UniProtKB-ARBA"/>
</dbReference>
<feature type="domain" description="PAZ" evidence="8">
    <location>
        <begin position="310"/>
        <end position="425"/>
    </location>
</feature>
<dbReference type="PANTHER" id="PTHR22891">
    <property type="entry name" value="EUKARYOTIC TRANSLATION INITIATION FACTOR 2C"/>
    <property type="match status" value="1"/>
</dbReference>
<dbReference type="Pfam" id="PF02171">
    <property type="entry name" value="Piwi"/>
    <property type="match status" value="1"/>
</dbReference>
<evidence type="ECO:0000256" key="1">
    <source>
        <dbReference type="ARBA" id="ARBA00008201"/>
    </source>
</evidence>
<dbReference type="InterPro" id="IPR036397">
    <property type="entry name" value="RNaseH_sf"/>
</dbReference>
<dbReference type="SUPFAM" id="SSF101690">
    <property type="entry name" value="PAZ domain"/>
    <property type="match status" value="1"/>
</dbReference>
<keyword evidence="6" id="KW-0687">Ribonucleoprotein</keyword>
<dbReference type="InterPro" id="IPR003100">
    <property type="entry name" value="PAZ_dom"/>
</dbReference>
<dbReference type="InterPro" id="IPR003165">
    <property type="entry name" value="Piwi"/>
</dbReference>
<dbReference type="InterPro" id="IPR012337">
    <property type="entry name" value="RNaseH-like_sf"/>
</dbReference>
<feature type="compositionally biased region" description="Gly residues" evidence="7">
    <location>
        <begin position="25"/>
        <end position="45"/>
    </location>
</feature>
<dbReference type="SMART" id="SM00950">
    <property type="entry name" value="Piwi"/>
    <property type="match status" value="1"/>
</dbReference>
<keyword evidence="3" id="KW-0810">Translation regulation</keyword>
<dbReference type="Pfam" id="PF16486">
    <property type="entry name" value="ArgoN"/>
    <property type="match status" value="1"/>
</dbReference>
<feature type="region of interest" description="Disordered" evidence="7">
    <location>
        <begin position="1"/>
        <end position="70"/>
    </location>
</feature>
<dbReference type="InterPro" id="IPR045246">
    <property type="entry name" value="Piwi_ago-like"/>
</dbReference>
<dbReference type="InterPro" id="IPR036085">
    <property type="entry name" value="PAZ_dom_sf"/>
</dbReference>
<dbReference type="InParanoid" id="A0A1Q3DDJ1"/>
<comment type="caution">
    <text evidence="10">The sequence shown here is derived from an EMBL/GenBank/DDBJ whole genome shotgun (WGS) entry which is preliminary data.</text>
</comment>
<evidence type="ECO:0000256" key="5">
    <source>
        <dbReference type="ARBA" id="ARBA00023158"/>
    </source>
</evidence>
<dbReference type="FunFam" id="2.170.260.10:FF:000008">
    <property type="entry name" value="Protein argonaute 7"/>
    <property type="match status" value="1"/>
</dbReference>
<dbReference type="GO" id="GO:0006417">
    <property type="term" value="P:regulation of translation"/>
    <property type="evidence" value="ECO:0007669"/>
    <property type="project" value="UniProtKB-KW"/>
</dbReference>
<dbReference type="PROSITE" id="PS50822">
    <property type="entry name" value="PIWI"/>
    <property type="match status" value="1"/>
</dbReference>
<feature type="compositionally biased region" description="Polar residues" evidence="7">
    <location>
        <begin position="50"/>
        <end position="69"/>
    </location>
</feature>
<dbReference type="Pfam" id="PF08699">
    <property type="entry name" value="ArgoL1"/>
    <property type="match status" value="1"/>
</dbReference>
<evidence type="ECO:0000256" key="7">
    <source>
        <dbReference type="SAM" id="MobiDB-lite"/>
    </source>
</evidence>
<evidence type="ECO:0000256" key="3">
    <source>
        <dbReference type="ARBA" id="ARBA00022845"/>
    </source>
</evidence>
<dbReference type="Proteomes" id="UP000187406">
    <property type="component" value="Unassembled WGS sequence"/>
</dbReference>
<dbReference type="EMBL" id="BDDD01006314">
    <property type="protein sequence ID" value="GAV90489.1"/>
    <property type="molecule type" value="Genomic_DNA"/>
</dbReference>
<name>A0A1Q3DDJ1_CEPFO</name>
<dbReference type="Gene3D" id="3.30.420.10">
    <property type="entry name" value="Ribonuclease H-like superfamily/Ribonuclease H"/>
    <property type="match status" value="1"/>
</dbReference>
<evidence type="ECO:0000259" key="9">
    <source>
        <dbReference type="PROSITE" id="PS50822"/>
    </source>
</evidence>
<comment type="similarity">
    <text evidence="1">Belongs to the argonaute family. Ago subfamily.</text>
</comment>
<evidence type="ECO:0000256" key="4">
    <source>
        <dbReference type="ARBA" id="ARBA00022884"/>
    </source>
</evidence>
<dbReference type="CDD" id="cd04657">
    <property type="entry name" value="Piwi_ago-like"/>
    <property type="match status" value="1"/>
</dbReference>
<protein>
    <submittedName>
        <fullName evidence="10">PAZ domain-containing protein/Piwi domain-containing protein/DUF1785 domain-containing protein</fullName>
    </submittedName>
</protein>
<dbReference type="CDD" id="cd02846">
    <property type="entry name" value="PAZ_argonaute_like"/>
    <property type="match status" value="1"/>
</dbReference>
<dbReference type="PROSITE" id="PS50821">
    <property type="entry name" value="PAZ"/>
    <property type="match status" value="1"/>
</dbReference>
<dbReference type="InterPro" id="IPR032474">
    <property type="entry name" value="Argonaute_N"/>
</dbReference>
<dbReference type="InterPro" id="IPR014811">
    <property type="entry name" value="ArgoL1"/>
</dbReference>
<proteinExistence type="inferred from homology"/>